<proteinExistence type="predicted"/>
<evidence type="ECO:0000259" key="1">
    <source>
        <dbReference type="SMART" id="SM00460"/>
    </source>
</evidence>
<comment type="caution">
    <text evidence="2">The sequence shown here is derived from an EMBL/GenBank/DDBJ whole genome shotgun (WGS) entry which is preliminary data.</text>
</comment>
<dbReference type="SMART" id="SM00460">
    <property type="entry name" value="TGc"/>
    <property type="match status" value="1"/>
</dbReference>
<dbReference type="InterPro" id="IPR038765">
    <property type="entry name" value="Papain-like_cys_pep_sf"/>
</dbReference>
<dbReference type="InterPro" id="IPR002931">
    <property type="entry name" value="Transglutaminase-like"/>
</dbReference>
<name>A0A4Q2L4K5_9MICO</name>
<evidence type="ECO:0000313" key="2">
    <source>
        <dbReference type="EMBL" id="RXZ73138.1"/>
    </source>
</evidence>
<reference evidence="2 3" key="1">
    <citation type="submission" date="2019-01" db="EMBL/GenBank/DDBJ databases">
        <title>Agromyces.</title>
        <authorList>
            <person name="Li J."/>
        </authorList>
    </citation>
    <scope>NUCLEOTIDE SEQUENCE [LARGE SCALE GENOMIC DNA]</scope>
    <source>
        <strain evidence="2 3">DSM 15934</strain>
    </source>
</reference>
<dbReference type="OrthoDB" id="148799at2"/>
<evidence type="ECO:0000313" key="3">
    <source>
        <dbReference type="Proteomes" id="UP000293865"/>
    </source>
</evidence>
<dbReference type="Proteomes" id="UP000293865">
    <property type="component" value="Unassembled WGS sequence"/>
</dbReference>
<organism evidence="2 3">
    <name type="scientific">Agromyces albus</name>
    <dbReference type="NCBI Taxonomy" id="205332"/>
    <lineage>
        <taxon>Bacteria</taxon>
        <taxon>Bacillati</taxon>
        <taxon>Actinomycetota</taxon>
        <taxon>Actinomycetes</taxon>
        <taxon>Micrococcales</taxon>
        <taxon>Microbacteriaceae</taxon>
        <taxon>Agromyces</taxon>
    </lineage>
</organism>
<dbReference type="SUPFAM" id="SSF54001">
    <property type="entry name" value="Cysteine proteinases"/>
    <property type="match status" value="1"/>
</dbReference>
<dbReference type="EMBL" id="SDPN01000001">
    <property type="protein sequence ID" value="RXZ73138.1"/>
    <property type="molecule type" value="Genomic_DNA"/>
</dbReference>
<sequence length="306" mass="34124">MTDTLLDPYRAQSLCSDPGRMAEWIGEVPRDLGELRRLVSGLVFHYRANGDVADHGFTPDRLAEIDLRYAEEQFARLAELKPGPLGAARESTERILGCCRDFTLLFVSLARRIGIPARSRVGFGGYFVDGWWLDHVVAEVWDADAARWRLIEAQMHEGYVDASTGAPLDLLDVPRDRFLTGADAWIAARAGRLDPEQVAVLPELEAPELRSWRYLTHNLVLDLTALDGHETLLWETWGVDDEIGADGPDAAVAADLDRIAARIADPAVTPPELHELADDARFRVPEVVTRVWPLDGSSRRVSLRTR</sequence>
<dbReference type="Pfam" id="PF01841">
    <property type="entry name" value="Transglut_core"/>
    <property type="match status" value="1"/>
</dbReference>
<dbReference type="AlphaFoldDB" id="A0A4Q2L4K5"/>
<feature type="domain" description="Transglutaminase-like" evidence="1">
    <location>
        <begin position="91"/>
        <end position="155"/>
    </location>
</feature>
<protein>
    <submittedName>
        <fullName evidence="2">Transglutaminase domain-containing protein</fullName>
    </submittedName>
</protein>
<dbReference type="Gene3D" id="3.10.620.30">
    <property type="match status" value="1"/>
</dbReference>
<keyword evidence="3" id="KW-1185">Reference proteome</keyword>
<gene>
    <name evidence="2" type="ORF">ESP51_00085</name>
</gene>
<dbReference type="RefSeq" id="WP_129518842.1">
    <property type="nucleotide sequence ID" value="NZ_SDPN01000001.1"/>
</dbReference>
<accession>A0A4Q2L4K5</accession>